<accession>A0A7S0HS46</accession>
<dbReference type="GO" id="GO:0005741">
    <property type="term" value="C:mitochondrial outer membrane"/>
    <property type="evidence" value="ECO:0007669"/>
    <property type="project" value="InterPro"/>
</dbReference>
<dbReference type="Gene3D" id="2.40.160.10">
    <property type="entry name" value="Porin"/>
    <property type="match status" value="1"/>
</dbReference>
<gene>
    <name evidence="1" type="ORF">PANT1444_LOCUS14265</name>
</gene>
<dbReference type="InterPro" id="IPR023614">
    <property type="entry name" value="Porin_dom_sf"/>
</dbReference>
<name>A0A7S0HS46_9EUKA</name>
<sequence>METEVTLATSGVLKGTFEAANVIAKGLVVKMECETPAPGKSGLLSSGLTDVNYKTGPFDCKASYDFYKGDLTACASGTFSGVTLGAECGYSTTKSALSKYAAACQYVQPDFTVSAKMAEVMKTPGSVFSGAYYHKVSSEMQVGAEIKKAASKSDVDLAFGCLYKLDKSTTVKGKVDSDGKLFASFKQQLSPLTLLTLVSEVDTVNLNEGKHKFGMAMSLTP</sequence>
<protein>
    <recommendedName>
        <fullName evidence="2">Mitochondrial outer membrane protein porin</fullName>
    </recommendedName>
</protein>
<evidence type="ECO:0000313" key="1">
    <source>
        <dbReference type="EMBL" id="CAD8497123.1"/>
    </source>
</evidence>
<dbReference type="InterPro" id="IPR001925">
    <property type="entry name" value="Porin_Euk"/>
</dbReference>
<evidence type="ECO:0008006" key="2">
    <source>
        <dbReference type="Google" id="ProtNLM"/>
    </source>
</evidence>
<dbReference type="AlphaFoldDB" id="A0A7S0HS46"/>
<reference evidence="1" key="1">
    <citation type="submission" date="2021-01" db="EMBL/GenBank/DDBJ databases">
        <authorList>
            <person name="Corre E."/>
            <person name="Pelletier E."/>
            <person name="Niang G."/>
            <person name="Scheremetjew M."/>
            <person name="Finn R."/>
            <person name="Kale V."/>
            <person name="Holt S."/>
            <person name="Cochrane G."/>
            <person name="Meng A."/>
            <person name="Brown T."/>
            <person name="Cohen L."/>
        </authorList>
    </citation>
    <scope>NUCLEOTIDE SEQUENCE</scope>
    <source>
        <strain evidence="1">CCMP1374</strain>
    </source>
</reference>
<dbReference type="PANTHER" id="PTHR11743">
    <property type="entry name" value="VOLTAGE-DEPENDENT ANION-SELECTIVE CHANNEL"/>
    <property type="match status" value="1"/>
</dbReference>
<dbReference type="GO" id="GO:0008308">
    <property type="term" value="F:voltage-gated monoatomic anion channel activity"/>
    <property type="evidence" value="ECO:0007669"/>
    <property type="project" value="InterPro"/>
</dbReference>
<dbReference type="PANTHER" id="PTHR11743:SF70">
    <property type="entry name" value="GH26960P-RELATED"/>
    <property type="match status" value="1"/>
</dbReference>
<dbReference type="EMBL" id="HBEP01025111">
    <property type="protein sequence ID" value="CAD8497123.1"/>
    <property type="molecule type" value="Transcribed_RNA"/>
</dbReference>
<dbReference type="CDD" id="cd07306">
    <property type="entry name" value="Porin3_VDAC"/>
    <property type="match status" value="1"/>
</dbReference>
<dbReference type="InterPro" id="IPR027246">
    <property type="entry name" value="Porin_Euk/Tom40"/>
</dbReference>
<dbReference type="Pfam" id="PF01459">
    <property type="entry name" value="Porin_3"/>
    <property type="match status" value="1"/>
</dbReference>
<organism evidence="1">
    <name type="scientific">Phaeocystis antarctica</name>
    <dbReference type="NCBI Taxonomy" id="33657"/>
    <lineage>
        <taxon>Eukaryota</taxon>
        <taxon>Haptista</taxon>
        <taxon>Haptophyta</taxon>
        <taxon>Prymnesiophyceae</taxon>
        <taxon>Phaeocystales</taxon>
        <taxon>Phaeocystaceae</taxon>
        <taxon>Phaeocystis</taxon>
    </lineage>
</organism>
<proteinExistence type="predicted"/>